<dbReference type="Proteomes" id="UP001362999">
    <property type="component" value="Unassembled WGS sequence"/>
</dbReference>
<comment type="caution">
    <text evidence="1">The sequence shown here is derived from an EMBL/GenBank/DDBJ whole genome shotgun (WGS) entry which is preliminary data.</text>
</comment>
<keyword evidence="2" id="KW-1185">Reference proteome</keyword>
<proteinExistence type="predicted"/>
<organism evidence="1 2">
    <name type="scientific">Favolaschia claudopus</name>
    <dbReference type="NCBI Taxonomy" id="2862362"/>
    <lineage>
        <taxon>Eukaryota</taxon>
        <taxon>Fungi</taxon>
        <taxon>Dikarya</taxon>
        <taxon>Basidiomycota</taxon>
        <taxon>Agaricomycotina</taxon>
        <taxon>Agaricomycetes</taxon>
        <taxon>Agaricomycetidae</taxon>
        <taxon>Agaricales</taxon>
        <taxon>Marasmiineae</taxon>
        <taxon>Mycenaceae</taxon>
        <taxon>Favolaschia</taxon>
    </lineage>
</organism>
<name>A0AAW0B099_9AGAR</name>
<sequence length="1080" mass="121054">MSVAPFPVLSGFDVYWLSMTDLESLRLEIQNAFLDVAKSVVDGHPAVAPMRLPSLGSVLLHRLPLEMWSLIFDHLVEDVFPGSASFARARHRLCVSCSALRQAAFAYPAFWKTLRIDLQTCHLSVTSFISHNGNRPMSVVIVDGTAPSLDNEPIDLSPGIHSNRFLAALRVAMSSSSLWSALRIVSPHPSTVSYVLGLLREQPSVTLNRMHVVCLPLPDDVRCSVIEHPFVAPALDVLHFEGFAVFNFSYAACVNLRVLRLVDLPVHAWPSASRLFAFFRGASRLEELEFRCVGVSRSHALLFPDDEKPITLPSLRKVRFNFDDRYPDATSLNVDLVRRLSFPSLHDIHLYFHGDRDLQHYIDSDLALNAPVVALSGYLRRHDLIRCLYSTMDRAISLNLFDMGGRPSLAALGFPPLRPPGSTPLAMPRLVSLRVQAGSWAELYVGLLDRSSVGCPIKHLEVLQILPDDVPLGSNRYCQPHVHPNALYAVHSLSEVVDHIIWPARHACNILLYYQIYYVFNVCRVYLEASGERLILRVYPALGAKGYIASPLFLQTVETRKFAESSSPRGIQVYVGHGPGLESCRSPLFYLMAFLPEPTRVSWNPVGRDVVALPLAEWFPDCDPPSTTAYVRFVMSTRPQNSSVHFNSMPLEIIRRIFLMVPDWFILFGFRWHRAICLLQSVCKPWALLINTNPIFFSMFYITPTTSLNLIESYIAKSRSSSTCILLDYMVTGTRNAPSSSARLIDSLNVFMPHLFDAFARCTHFYLRSEMVPVSRAVMGLLSVVPAPNLVYMQNMIHGPMPYIDDTVSPPLPAHPAMFQGVFPRLTRLQMVQYMHVRCPPLYLNLTSLVVDNIGGRLGPTLREFLDVLEGASSLLHLRVENVQCAECTSQNARMVVLPALTHLHWTAMHGTSGDFLLRWISAPVLHTLFLCVLGALQNFCAHLPTFAHTVKNLSFGFGIHTVTDLLDFVSAFPSVERVDLRRNSLLLCMSLRSVADRWPGRWPHLKEAWISEILSDEVVRGLLAGMTGCAETEASVLSPTQTVFFEDSPFPPVCSRRLTINEGDLVDQHFDGPDIRLLF</sequence>
<accession>A0AAW0B099</accession>
<reference evidence="1 2" key="1">
    <citation type="journal article" date="2024" name="J Genomics">
        <title>Draft genome sequencing and assembly of Favolaschia claudopus CIRM-BRFM 2984 isolated from oak limbs.</title>
        <authorList>
            <person name="Navarro D."/>
            <person name="Drula E."/>
            <person name="Chaduli D."/>
            <person name="Cazenave R."/>
            <person name="Ahrendt S."/>
            <person name="Wang J."/>
            <person name="Lipzen A."/>
            <person name="Daum C."/>
            <person name="Barry K."/>
            <person name="Grigoriev I.V."/>
            <person name="Favel A."/>
            <person name="Rosso M.N."/>
            <person name="Martin F."/>
        </authorList>
    </citation>
    <scope>NUCLEOTIDE SEQUENCE [LARGE SCALE GENOMIC DNA]</scope>
    <source>
        <strain evidence="1 2">CIRM-BRFM 2984</strain>
    </source>
</reference>
<dbReference type="AlphaFoldDB" id="A0AAW0B099"/>
<dbReference type="EMBL" id="JAWWNJ010000045">
    <property type="protein sequence ID" value="KAK7018844.1"/>
    <property type="molecule type" value="Genomic_DNA"/>
</dbReference>
<evidence type="ECO:0000313" key="1">
    <source>
        <dbReference type="EMBL" id="KAK7018844.1"/>
    </source>
</evidence>
<evidence type="ECO:0008006" key="3">
    <source>
        <dbReference type="Google" id="ProtNLM"/>
    </source>
</evidence>
<evidence type="ECO:0000313" key="2">
    <source>
        <dbReference type="Proteomes" id="UP001362999"/>
    </source>
</evidence>
<gene>
    <name evidence="1" type="ORF">R3P38DRAFT_2783549</name>
</gene>
<protein>
    <recommendedName>
        <fullName evidence="3">F-box domain-containing protein</fullName>
    </recommendedName>
</protein>